<accession>A0A6D2HGM9</accession>
<dbReference type="EMBL" id="CACVBM020000177">
    <property type="protein sequence ID" value="CAA7015438.1"/>
    <property type="molecule type" value="Genomic_DNA"/>
</dbReference>
<dbReference type="AlphaFoldDB" id="A0A6D2HGM9"/>
<feature type="region of interest" description="Disordered" evidence="1">
    <location>
        <begin position="80"/>
        <end position="110"/>
    </location>
</feature>
<comment type="caution">
    <text evidence="2">The sequence shown here is derived from an EMBL/GenBank/DDBJ whole genome shotgun (WGS) entry which is preliminary data.</text>
</comment>
<sequence length="110" mass="12874">MDHCQEQLLECTKRFNRVSSEIHNGELRRTLTRTSFPAHQSSKESSERRGLGLPSREPFLEGSLRFNGVSHGIYKGKKRKMLTRTSFHHPYTGESRERSMSRRQSNLKIR</sequence>
<reference evidence="2" key="1">
    <citation type="submission" date="2020-01" db="EMBL/GenBank/DDBJ databases">
        <authorList>
            <person name="Mishra B."/>
        </authorList>
    </citation>
    <scope>NUCLEOTIDE SEQUENCE [LARGE SCALE GENOMIC DNA]</scope>
</reference>
<evidence type="ECO:0000313" key="3">
    <source>
        <dbReference type="Proteomes" id="UP000467841"/>
    </source>
</evidence>
<proteinExistence type="predicted"/>
<feature type="compositionally biased region" description="Basic and acidic residues" evidence="1">
    <location>
        <begin position="41"/>
        <end position="50"/>
    </location>
</feature>
<protein>
    <submittedName>
        <fullName evidence="2">Uncharacterized protein</fullName>
    </submittedName>
</protein>
<dbReference type="Proteomes" id="UP000467841">
    <property type="component" value="Unassembled WGS sequence"/>
</dbReference>
<organism evidence="2 3">
    <name type="scientific">Microthlaspi erraticum</name>
    <dbReference type="NCBI Taxonomy" id="1685480"/>
    <lineage>
        <taxon>Eukaryota</taxon>
        <taxon>Viridiplantae</taxon>
        <taxon>Streptophyta</taxon>
        <taxon>Embryophyta</taxon>
        <taxon>Tracheophyta</taxon>
        <taxon>Spermatophyta</taxon>
        <taxon>Magnoliopsida</taxon>
        <taxon>eudicotyledons</taxon>
        <taxon>Gunneridae</taxon>
        <taxon>Pentapetalae</taxon>
        <taxon>rosids</taxon>
        <taxon>malvids</taxon>
        <taxon>Brassicales</taxon>
        <taxon>Brassicaceae</taxon>
        <taxon>Coluteocarpeae</taxon>
        <taxon>Microthlaspi</taxon>
    </lineage>
</organism>
<keyword evidence="3" id="KW-1185">Reference proteome</keyword>
<gene>
    <name evidence="2" type="ORF">MERR_LOCUS2673</name>
</gene>
<evidence type="ECO:0000313" key="2">
    <source>
        <dbReference type="EMBL" id="CAA7015438.1"/>
    </source>
</evidence>
<name>A0A6D2HGM9_9BRAS</name>
<evidence type="ECO:0000256" key="1">
    <source>
        <dbReference type="SAM" id="MobiDB-lite"/>
    </source>
</evidence>
<feature type="region of interest" description="Disordered" evidence="1">
    <location>
        <begin position="30"/>
        <end position="57"/>
    </location>
</feature>